<evidence type="ECO:0000256" key="1">
    <source>
        <dbReference type="ARBA" id="ARBA00022574"/>
    </source>
</evidence>
<accession>A0A261XSZ9</accession>
<sequence>METVWEGMSPSEVAARKMQLHEIQNVYRDVMAMETSEQDRISHVVKRVLPLFCRTFAECEALSNYEVGESIGDIRGFTILLTKAFIDSVRSIPESRDKQGASSAILSVFSTDNMLQIMSSIAILCRGPEIVVGIINHQKIPSIVFKLFRSLIDLPVAAYSYNDSVVLDEQAEIHSGGNLERTRAGIVSLCQAFVTCPGILERLLIEDAMMQLIKILVSLPAMSQDQSTHHAQAPGIYHLTWKEAAINVLISVPNESEFHHYIHKKSVMGTLVKYLTASLETCAESNDPDAYEVIHKETLFFCRWVKALYMQSQSAHLYTMVEDFKSASGYEFLHVLLASHSTDACMDSKFAITDVVEALCYIGPNDDIPILADDAPYQYSDFQLPPIDYGKDTLIRNEAAFKCLVATTLWPDSNEYTLSDIDTPLSGLKANVLEHIDHIMRRDKVNYFLAERSNFLPLCLEKFDTFE</sequence>
<gene>
    <name evidence="2" type="ORF">BZG36_05436</name>
</gene>
<keyword evidence="3" id="KW-1185">Reference proteome</keyword>
<dbReference type="OrthoDB" id="2286441at2759"/>
<evidence type="ECO:0000313" key="3">
    <source>
        <dbReference type="Proteomes" id="UP000242875"/>
    </source>
</evidence>
<comment type="caution">
    <text evidence="2">The sequence shown here is derived from an EMBL/GenBank/DDBJ whole genome shotgun (WGS) entry which is preliminary data.</text>
</comment>
<dbReference type="EMBL" id="MVBO01000340">
    <property type="protein sequence ID" value="OZJ01485.1"/>
    <property type="molecule type" value="Genomic_DNA"/>
</dbReference>
<organism evidence="2 3">
    <name type="scientific">Bifiguratus adelaidae</name>
    <dbReference type="NCBI Taxonomy" id="1938954"/>
    <lineage>
        <taxon>Eukaryota</taxon>
        <taxon>Fungi</taxon>
        <taxon>Fungi incertae sedis</taxon>
        <taxon>Mucoromycota</taxon>
        <taxon>Mucoromycotina</taxon>
        <taxon>Endogonomycetes</taxon>
        <taxon>Endogonales</taxon>
        <taxon>Endogonales incertae sedis</taxon>
        <taxon>Bifiguratus</taxon>
    </lineage>
</organism>
<reference evidence="2 3" key="1">
    <citation type="journal article" date="2017" name="Mycologia">
        <title>Bifiguratus adelaidae, gen. et sp. nov., a new member of Mucoromycotina in endophytic and soil-dwelling habitats.</title>
        <authorList>
            <person name="Torres-Cruz T.J."/>
            <person name="Billingsley Tobias T.L."/>
            <person name="Almatruk M."/>
            <person name="Hesse C."/>
            <person name="Kuske C.R."/>
            <person name="Desiro A."/>
            <person name="Benucci G.M."/>
            <person name="Bonito G."/>
            <person name="Stajich J.E."/>
            <person name="Dunlap C."/>
            <person name="Arnold A.E."/>
            <person name="Porras-Alfaro A."/>
        </authorList>
    </citation>
    <scope>NUCLEOTIDE SEQUENCE [LARGE SCALE GENOMIC DNA]</scope>
    <source>
        <strain evidence="2 3">AZ0501</strain>
    </source>
</reference>
<protein>
    <submittedName>
        <fullName evidence="2">Uncharacterized protein</fullName>
    </submittedName>
</protein>
<name>A0A261XSZ9_9FUNG</name>
<dbReference type="Proteomes" id="UP000242875">
    <property type="component" value="Unassembled WGS sequence"/>
</dbReference>
<dbReference type="PANTHER" id="PTHR46108">
    <property type="entry name" value="BLUE CHEESE"/>
    <property type="match status" value="1"/>
</dbReference>
<keyword evidence="1" id="KW-0853">WD repeat</keyword>
<dbReference type="AlphaFoldDB" id="A0A261XSZ9"/>
<feature type="non-terminal residue" evidence="2">
    <location>
        <position position="467"/>
    </location>
</feature>
<dbReference type="InterPro" id="IPR051944">
    <property type="entry name" value="BEACH_domain_protein"/>
</dbReference>
<dbReference type="PANTHER" id="PTHR46108:SF4">
    <property type="entry name" value="BLUE CHEESE"/>
    <property type="match status" value="1"/>
</dbReference>
<evidence type="ECO:0000313" key="2">
    <source>
        <dbReference type="EMBL" id="OZJ01485.1"/>
    </source>
</evidence>
<proteinExistence type="predicted"/>